<dbReference type="InterPro" id="IPR036890">
    <property type="entry name" value="HATPase_C_sf"/>
</dbReference>
<keyword evidence="19" id="KW-0843">Virulence</keyword>
<dbReference type="InterPro" id="IPR036097">
    <property type="entry name" value="HisK_dim/P_sf"/>
</dbReference>
<keyword evidence="14" id="KW-0460">Magnesium</keyword>
<evidence type="ECO:0000313" key="27">
    <source>
        <dbReference type="Proteomes" id="UP000323454"/>
    </source>
</evidence>
<comment type="subcellular location">
    <subcellularLocation>
        <location evidence="4">Cell membrane</location>
        <topology evidence="4">Multi-pass membrane protein</topology>
    </subcellularLocation>
</comment>
<evidence type="ECO:0000256" key="11">
    <source>
        <dbReference type="ARBA" id="ARBA00022777"/>
    </source>
</evidence>
<evidence type="ECO:0000256" key="18">
    <source>
        <dbReference type="ARBA" id="ARBA00023016"/>
    </source>
</evidence>
<dbReference type="GO" id="GO:0005886">
    <property type="term" value="C:plasma membrane"/>
    <property type="evidence" value="ECO:0007669"/>
    <property type="project" value="UniProtKB-SubCell"/>
</dbReference>
<dbReference type="Gene3D" id="3.30.565.10">
    <property type="entry name" value="Histidine kinase-like ATPase, C-terminal domain"/>
    <property type="match status" value="1"/>
</dbReference>
<evidence type="ECO:0000256" key="19">
    <source>
        <dbReference type="ARBA" id="ARBA00023026"/>
    </source>
</evidence>
<evidence type="ECO:0000256" key="16">
    <source>
        <dbReference type="ARBA" id="ARBA00022989"/>
    </source>
</evidence>
<dbReference type="InterPro" id="IPR004358">
    <property type="entry name" value="Sig_transdc_His_kin-like_C"/>
</dbReference>
<evidence type="ECO:0000256" key="20">
    <source>
        <dbReference type="ARBA" id="ARBA00023211"/>
    </source>
</evidence>
<dbReference type="RefSeq" id="WP_149853038.1">
    <property type="nucleotide sequence ID" value="NZ_VUOB01000059.1"/>
</dbReference>
<dbReference type="Gene3D" id="1.10.287.130">
    <property type="match status" value="1"/>
</dbReference>
<dbReference type="InterPro" id="IPR003594">
    <property type="entry name" value="HATPase_dom"/>
</dbReference>
<dbReference type="Gene3D" id="6.10.340.10">
    <property type="match status" value="1"/>
</dbReference>
<dbReference type="SMART" id="SM00387">
    <property type="entry name" value="HATPase_c"/>
    <property type="match status" value="1"/>
</dbReference>
<name>A0A5B2WVG8_9PSEU</name>
<organism evidence="26 27">
    <name type="scientific">Solihabitans fulvus</name>
    <dbReference type="NCBI Taxonomy" id="1892852"/>
    <lineage>
        <taxon>Bacteria</taxon>
        <taxon>Bacillati</taxon>
        <taxon>Actinomycetota</taxon>
        <taxon>Actinomycetes</taxon>
        <taxon>Pseudonocardiales</taxon>
        <taxon>Pseudonocardiaceae</taxon>
        <taxon>Solihabitans</taxon>
    </lineage>
</organism>
<keyword evidence="13" id="KW-0067">ATP-binding</keyword>
<keyword evidence="15" id="KW-0904">Protein phosphatase</keyword>
<dbReference type="Proteomes" id="UP000323454">
    <property type="component" value="Unassembled WGS sequence"/>
</dbReference>
<evidence type="ECO:0000259" key="24">
    <source>
        <dbReference type="PROSITE" id="PS50109"/>
    </source>
</evidence>
<evidence type="ECO:0000256" key="6">
    <source>
        <dbReference type="ARBA" id="ARBA00022475"/>
    </source>
</evidence>
<evidence type="ECO:0000256" key="10">
    <source>
        <dbReference type="ARBA" id="ARBA00022741"/>
    </source>
</evidence>
<dbReference type="InterPro" id="IPR003660">
    <property type="entry name" value="HAMP_dom"/>
</dbReference>
<evidence type="ECO:0000256" key="12">
    <source>
        <dbReference type="ARBA" id="ARBA00022801"/>
    </source>
</evidence>
<accession>A0A5B2WVG8</accession>
<feature type="transmembrane region" description="Helical" evidence="23">
    <location>
        <begin position="160"/>
        <end position="185"/>
    </location>
</feature>
<evidence type="ECO:0000256" key="14">
    <source>
        <dbReference type="ARBA" id="ARBA00022842"/>
    </source>
</evidence>
<evidence type="ECO:0000256" key="21">
    <source>
        <dbReference type="ARBA" id="ARBA00040454"/>
    </source>
</evidence>
<keyword evidence="8" id="KW-0808">Transferase</keyword>
<dbReference type="PRINTS" id="PR00344">
    <property type="entry name" value="BCTRLSENSOR"/>
</dbReference>
<keyword evidence="18" id="KW-0346">Stress response</keyword>
<dbReference type="AlphaFoldDB" id="A0A5B2WVG8"/>
<keyword evidence="23" id="KW-0472">Membrane</keyword>
<gene>
    <name evidence="26" type="ORF">F0L68_29135</name>
</gene>
<dbReference type="SUPFAM" id="SSF55874">
    <property type="entry name" value="ATPase domain of HSP90 chaperone/DNA topoisomerase II/histidine kinase"/>
    <property type="match status" value="1"/>
</dbReference>
<dbReference type="Pfam" id="PF02518">
    <property type="entry name" value="HATPase_c"/>
    <property type="match status" value="1"/>
</dbReference>
<keyword evidence="12" id="KW-0378">Hydrolase</keyword>
<reference evidence="26 27" key="2">
    <citation type="submission" date="2019-09" db="EMBL/GenBank/DDBJ databases">
        <authorList>
            <person name="Jin C."/>
        </authorList>
    </citation>
    <scope>NUCLEOTIDE SEQUENCE [LARGE SCALE GENOMIC DNA]</scope>
    <source>
        <strain evidence="26 27">AN110305</strain>
    </source>
</reference>
<keyword evidence="27" id="KW-1185">Reference proteome</keyword>
<dbReference type="Pfam" id="PF00512">
    <property type="entry name" value="HisKA"/>
    <property type="match status" value="1"/>
</dbReference>
<feature type="domain" description="HAMP" evidence="25">
    <location>
        <begin position="186"/>
        <end position="243"/>
    </location>
</feature>
<dbReference type="SUPFAM" id="SSF47384">
    <property type="entry name" value="Homodimeric domain of signal transducing histidine kinase"/>
    <property type="match status" value="1"/>
</dbReference>
<dbReference type="PROSITE" id="PS50109">
    <property type="entry name" value="HIS_KIN"/>
    <property type="match status" value="1"/>
</dbReference>
<dbReference type="InterPro" id="IPR050980">
    <property type="entry name" value="2C_sensor_his_kinase"/>
</dbReference>
<keyword evidence="17" id="KW-0902">Two-component regulatory system</keyword>
<evidence type="ECO:0000256" key="23">
    <source>
        <dbReference type="SAM" id="Phobius"/>
    </source>
</evidence>
<keyword evidence="20" id="KW-0464">Manganese</keyword>
<keyword evidence="11 26" id="KW-0418">Kinase</keyword>
<dbReference type="EC" id="2.7.13.3" evidence="5"/>
<proteinExistence type="predicted"/>
<keyword evidence="7" id="KW-0597">Phosphoprotein</keyword>
<dbReference type="SMART" id="SM00388">
    <property type="entry name" value="HisKA"/>
    <property type="match status" value="1"/>
</dbReference>
<evidence type="ECO:0000256" key="5">
    <source>
        <dbReference type="ARBA" id="ARBA00012438"/>
    </source>
</evidence>
<comment type="catalytic activity">
    <reaction evidence="1">
        <text>ATP + protein L-histidine = ADP + protein N-phospho-L-histidine.</text>
        <dbReference type="EC" id="2.7.13.3"/>
    </reaction>
</comment>
<comment type="cofactor">
    <cofactor evidence="2">
        <name>Mn(2+)</name>
        <dbReference type="ChEBI" id="CHEBI:29035"/>
    </cofactor>
</comment>
<keyword evidence="10" id="KW-0547">Nucleotide-binding</keyword>
<dbReference type="OrthoDB" id="9786919at2"/>
<evidence type="ECO:0000256" key="8">
    <source>
        <dbReference type="ARBA" id="ARBA00022679"/>
    </source>
</evidence>
<sequence length="464" mass="50023">MRTRLLGIVFFLVVLVLLGLGVPLATSVAGSEQQQLFFDRLSDTSRFASLAQQPLLDNNAELLAPLLQRYDDLYQVGVAVLDRDTLRPIVASRQGLDLANPTVSNQVRGALAGRLPDEPALLLPWNDQQLVLAEPVLVNGEVRGAVVTFSPTDKMRQRVLGWWALLVFGALLVLGLAVLLALPVVRWTLRPVRRLDDATGALLAAVVAGRAVDPVGADSGPPELRQLGRSFDQMAANVGDVLAAQRAFVADASHQLRNPLTALRLRLGNLDGHVEGEAETHQVAALAEADRLNRILDELLSMARAESSSVDPVPVEVDRVVTGRLSAWQVAASVKRVHLVLDGEPGGMALAPPRGLETILDALLDNALKFTGDDTFVSVEVHRRDGRVRIAVRDHGPGLRPEELERATDRFWRSATHQNVSGSGLGLSIVRRIVERVDGSVELDLPEDGGLRVVVELPAIGPPG</sequence>
<comment type="caution">
    <text evidence="26">The sequence shown here is derived from an EMBL/GenBank/DDBJ whole genome shotgun (WGS) entry which is preliminary data.</text>
</comment>
<evidence type="ECO:0000256" key="17">
    <source>
        <dbReference type="ARBA" id="ARBA00023012"/>
    </source>
</evidence>
<dbReference type="SMART" id="SM00304">
    <property type="entry name" value="HAMP"/>
    <property type="match status" value="1"/>
</dbReference>
<evidence type="ECO:0000256" key="1">
    <source>
        <dbReference type="ARBA" id="ARBA00000085"/>
    </source>
</evidence>
<evidence type="ECO:0000256" key="3">
    <source>
        <dbReference type="ARBA" id="ARBA00001946"/>
    </source>
</evidence>
<evidence type="ECO:0000256" key="15">
    <source>
        <dbReference type="ARBA" id="ARBA00022912"/>
    </source>
</evidence>
<feature type="domain" description="Histidine kinase" evidence="24">
    <location>
        <begin position="251"/>
        <end position="461"/>
    </location>
</feature>
<dbReference type="PROSITE" id="PS50885">
    <property type="entry name" value="HAMP"/>
    <property type="match status" value="1"/>
</dbReference>
<protein>
    <recommendedName>
        <fullName evidence="21">Signal transduction histidine-protein kinase/phosphatase MprB</fullName>
        <ecNumber evidence="5">2.7.13.3</ecNumber>
    </recommendedName>
    <alternativeName>
        <fullName evidence="22">Mycobacterial persistence regulator B</fullName>
    </alternativeName>
</protein>
<reference evidence="26 27" key="1">
    <citation type="submission" date="2019-09" db="EMBL/GenBank/DDBJ databases">
        <title>Goodfellowia gen. nov., a new genus of the Pseudonocardineae related to Actinoalloteichus, containing Goodfellowia coeruleoviolacea gen. nov., comb. nov. gen. nov., comb. nov.</title>
        <authorList>
            <person name="Labeda D."/>
        </authorList>
    </citation>
    <scope>NUCLEOTIDE SEQUENCE [LARGE SCALE GENOMIC DNA]</scope>
    <source>
        <strain evidence="26 27">AN110305</strain>
    </source>
</reference>
<evidence type="ECO:0000256" key="9">
    <source>
        <dbReference type="ARBA" id="ARBA00022692"/>
    </source>
</evidence>
<evidence type="ECO:0000256" key="22">
    <source>
        <dbReference type="ARBA" id="ARBA00041776"/>
    </source>
</evidence>
<dbReference type="CDD" id="cd00082">
    <property type="entry name" value="HisKA"/>
    <property type="match status" value="1"/>
</dbReference>
<keyword evidence="16 23" id="KW-1133">Transmembrane helix</keyword>
<dbReference type="GO" id="GO:0000155">
    <property type="term" value="F:phosphorelay sensor kinase activity"/>
    <property type="evidence" value="ECO:0007669"/>
    <property type="project" value="InterPro"/>
</dbReference>
<evidence type="ECO:0000259" key="25">
    <source>
        <dbReference type="PROSITE" id="PS50885"/>
    </source>
</evidence>
<dbReference type="PANTHER" id="PTHR44936:SF9">
    <property type="entry name" value="SENSOR PROTEIN CREC"/>
    <property type="match status" value="1"/>
</dbReference>
<dbReference type="CDD" id="cd00075">
    <property type="entry name" value="HATPase"/>
    <property type="match status" value="1"/>
</dbReference>
<evidence type="ECO:0000256" key="7">
    <source>
        <dbReference type="ARBA" id="ARBA00022553"/>
    </source>
</evidence>
<evidence type="ECO:0000256" key="13">
    <source>
        <dbReference type="ARBA" id="ARBA00022840"/>
    </source>
</evidence>
<dbReference type="InterPro" id="IPR005467">
    <property type="entry name" value="His_kinase_dom"/>
</dbReference>
<evidence type="ECO:0000256" key="4">
    <source>
        <dbReference type="ARBA" id="ARBA00004651"/>
    </source>
</evidence>
<dbReference type="PANTHER" id="PTHR44936">
    <property type="entry name" value="SENSOR PROTEIN CREC"/>
    <property type="match status" value="1"/>
</dbReference>
<evidence type="ECO:0000256" key="2">
    <source>
        <dbReference type="ARBA" id="ARBA00001936"/>
    </source>
</evidence>
<dbReference type="InterPro" id="IPR003661">
    <property type="entry name" value="HisK_dim/P_dom"/>
</dbReference>
<keyword evidence="9 23" id="KW-0812">Transmembrane</keyword>
<keyword evidence="6" id="KW-1003">Cell membrane</keyword>
<dbReference type="GO" id="GO:0004721">
    <property type="term" value="F:phosphoprotein phosphatase activity"/>
    <property type="evidence" value="ECO:0007669"/>
    <property type="project" value="UniProtKB-KW"/>
</dbReference>
<comment type="cofactor">
    <cofactor evidence="3">
        <name>Mg(2+)</name>
        <dbReference type="ChEBI" id="CHEBI:18420"/>
    </cofactor>
</comment>
<dbReference type="GO" id="GO:0005524">
    <property type="term" value="F:ATP binding"/>
    <property type="evidence" value="ECO:0007669"/>
    <property type="project" value="UniProtKB-KW"/>
</dbReference>
<evidence type="ECO:0000313" key="26">
    <source>
        <dbReference type="EMBL" id="KAA2254850.1"/>
    </source>
</evidence>
<dbReference type="EMBL" id="VUOB01000059">
    <property type="protein sequence ID" value="KAA2254850.1"/>
    <property type="molecule type" value="Genomic_DNA"/>
</dbReference>